<dbReference type="InterPro" id="IPR014009">
    <property type="entry name" value="PIK_FAT"/>
</dbReference>
<evidence type="ECO:0000256" key="1">
    <source>
        <dbReference type="ARBA" id="ARBA00004123"/>
    </source>
</evidence>
<dbReference type="SMART" id="SM00146">
    <property type="entry name" value="PI3Kc"/>
    <property type="match status" value="1"/>
</dbReference>
<evidence type="ECO:0000256" key="8">
    <source>
        <dbReference type="ARBA" id="ARBA00022679"/>
    </source>
</evidence>
<dbReference type="Gene3D" id="3.30.1010.10">
    <property type="entry name" value="Phosphatidylinositol 3-kinase Catalytic Subunit, Chain A, domain 4"/>
    <property type="match status" value="1"/>
</dbReference>
<dbReference type="PANTHER" id="PTHR37079">
    <property type="entry name" value="SERINE/THREONINE-PROTEIN KINASE ATM"/>
    <property type="match status" value="1"/>
</dbReference>
<dbReference type="Pfam" id="PF11640">
    <property type="entry name" value="TAN"/>
    <property type="match status" value="1"/>
</dbReference>
<dbReference type="Gene3D" id="1.10.1070.11">
    <property type="entry name" value="Phosphatidylinositol 3-/4-kinase, catalytic domain"/>
    <property type="match status" value="1"/>
</dbReference>
<comment type="similarity">
    <text evidence="3 18">Belongs to the PI3/PI4-kinase family. ATM subfamily.</text>
</comment>
<feature type="region of interest" description="Disordered" evidence="19">
    <location>
        <begin position="2898"/>
        <end position="3043"/>
    </location>
</feature>
<keyword evidence="24" id="KW-1185">Reference proteome</keyword>
<gene>
    <name evidence="23" type="primary">TEL1</name>
    <name evidence="23" type="ORF">H2201_004204</name>
</gene>
<evidence type="ECO:0000256" key="15">
    <source>
        <dbReference type="ARBA" id="ARBA00047899"/>
    </source>
</evidence>
<feature type="domain" description="PI3K/PI4K catalytic" evidence="20">
    <location>
        <begin position="2537"/>
        <end position="2850"/>
    </location>
</feature>
<evidence type="ECO:0000256" key="7">
    <source>
        <dbReference type="ARBA" id="ARBA00022527"/>
    </source>
</evidence>
<dbReference type="InterPro" id="IPR036940">
    <property type="entry name" value="PI3/4_kinase_cat_sf"/>
</dbReference>
<keyword evidence="8 18" id="KW-0808">Transferase</keyword>
<comment type="subcellular location">
    <subcellularLocation>
        <location evidence="18">Chromosome</location>
        <location evidence="18">Telomere</location>
    </subcellularLocation>
    <subcellularLocation>
        <location evidence="1 18">Nucleus</location>
    </subcellularLocation>
</comment>
<organism evidence="23 24">
    <name type="scientific">Coniosporium apollinis</name>
    <dbReference type="NCBI Taxonomy" id="61459"/>
    <lineage>
        <taxon>Eukaryota</taxon>
        <taxon>Fungi</taxon>
        <taxon>Dikarya</taxon>
        <taxon>Ascomycota</taxon>
        <taxon>Pezizomycotina</taxon>
        <taxon>Dothideomycetes</taxon>
        <taxon>Dothideomycetes incertae sedis</taxon>
        <taxon>Coniosporium</taxon>
    </lineage>
</organism>
<comment type="catalytic activity">
    <reaction evidence="16">
        <text>L-seryl-[protein] + ATP = O-phospho-L-seryl-[protein] + ADP + H(+)</text>
        <dbReference type="Rhea" id="RHEA:17989"/>
        <dbReference type="Rhea" id="RHEA-COMP:9863"/>
        <dbReference type="Rhea" id="RHEA-COMP:11604"/>
        <dbReference type="ChEBI" id="CHEBI:15378"/>
        <dbReference type="ChEBI" id="CHEBI:29999"/>
        <dbReference type="ChEBI" id="CHEBI:30616"/>
        <dbReference type="ChEBI" id="CHEBI:83421"/>
        <dbReference type="ChEBI" id="CHEBI:456216"/>
        <dbReference type="EC" id="2.7.11.1"/>
    </reaction>
</comment>
<keyword evidence="12 18" id="KW-0067">ATP-binding</keyword>
<dbReference type="Pfam" id="PF00454">
    <property type="entry name" value="PI3_PI4_kinase"/>
    <property type="match status" value="1"/>
</dbReference>
<keyword evidence="13 18" id="KW-0539">Nucleus</keyword>
<comment type="caution">
    <text evidence="23">The sequence shown here is derived from an EMBL/GenBank/DDBJ whole genome shotgun (WGS) entry which is preliminary data.</text>
</comment>
<keyword evidence="18" id="KW-0779">Telomere</keyword>
<dbReference type="PANTHER" id="PTHR37079:SF4">
    <property type="entry name" value="SERINE_THREONINE-PROTEIN KINASE ATM"/>
    <property type="match status" value="1"/>
</dbReference>
<dbReference type="InterPro" id="IPR003152">
    <property type="entry name" value="FATC_dom"/>
</dbReference>
<keyword evidence="18" id="KW-0156">Chromatin regulator</keyword>
<evidence type="ECO:0000256" key="13">
    <source>
        <dbReference type="ARBA" id="ARBA00023242"/>
    </source>
</evidence>
<dbReference type="PROSITE" id="PS51189">
    <property type="entry name" value="FAT"/>
    <property type="match status" value="1"/>
</dbReference>
<feature type="compositionally biased region" description="Basic and acidic residues" evidence="19">
    <location>
        <begin position="2969"/>
        <end position="2979"/>
    </location>
</feature>
<dbReference type="SMART" id="SM01342">
    <property type="entry name" value="TAN"/>
    <property type="match status" value="1"/>
</dbReference>
<feature type="compositionally biased region" description="Low complexity" evidence="19">
    <location>
        <begin position="2958"/>
        <end position="2968"/>
    </location>
</feature>
<dbReference type="SUPFAM" id="SSF100950">
    <property type="entry name" value="NagB/RpiA/CoA transferase-like"/>
    <property type="match status" value="1"/>
</dbReference>
<evidence type="ECO:0000256" key="19">
    <source>
        <dbReference type="SAM" id="MobiDB-lite"/>
    </source>
</evidence>
<keyword evidence="7 18" id="KW-0723">Serine/threonine-protein kinase</keyword>
<protein>
    <recommendedName>
        <fullName evidence="6 18">Serine/threonine-protein kinase Tel1</fullName>
        <ecNumber evidence="5 18">2.7.11.1</ecNumber>
    </recommendedName>
</protein>
<dbReference type="InterPro" id="IPR021668">
    <property type="entry name" value="TAN"/>
</dbReference>
<keyword evidence="10 18" id="KW-0227">DNA damage</keyword>
<evidence type="ECO:0000259" key="21">
    <source>
        <dbReference type="PROSITE" id="PS51189"/>
    </source>
</evidence>
<dbReference type="PROSITE" id="PS51190">
    <property type="entry name" value="FATC"/>
    <property type="match status" value="1"/>
</dbReference>
<keyword evidence="11 18" id="KW-0418">Kinase</keyword>
<dbReference type="SUPFAM" id="SSF56112">
    <property type="entry name" value="Protein kinase-like (PK-like)"/>
    <property type="match status" value="1"/>
</dbReference>
<dbReference type="Pfam" id="PF02260">
    <property type="entry name" value="FATC"/>
    <property type="match status" value="1"/>
</dbReference>
<evidence type="ECO:0000256" key="16">
    <source>
        <dbReference type="ARBA" id="ARBA00048679"/>
    </source>
</evidence>
<dbReference type="InterPro" id="IPR044107">
    <property type="entry name" value="PIKKc_ATM"/>
</dbReference>
<evidence type="ECO:0000256" key="6">
    <source>
        <dbReference type="ARBA" id="ARBA00014619"/>
    </source>
</evidence>
<dbReference type="Pfam" id="PF01008">
    <property type="entry name" value="IF-2B"/>
    <property type="match status" value="1"/>
</dbReference>
<comment type="similarity">
    <text evidence="2 17">Belongs to the eIF-2B alpha/beta/delta subunits family.</text>
</comment>
<feature type="region of interest" description="Disordered" evidence="19">
    <location>
        <begin position="175"/>
        <end position="214"/>
    </location>
</feature>
<dbReference type="EC" id="2.7.11.1" evidence="5 18"/>
<dbReference type="InterPro" id="IPR037171">
    <property type="entry name" value="NagB/RpiA_transferase-like"/>
</dbReference>
<evidence type="ECO:0000256" key="2">
    <source>
        <dbReference type="ARBA" id="ARBA00007251"/>
    </source>
</evidence>
<dbReference type="InterPro" id="IPR042529">
    <property type="entry name" value="IF_2B-like_C"/>
</dbReference>
<feature type="domain" description="FAT" evidence="21">
    <location>
        <begin position="1830"/>
        <end position="2434"/>
    </location>
</feature>
<dbReference type="PROSITE" id="PS00916">
    <property type="entry name" value="PI3_4_KINASE_2"/>
    <property type="match status" value="1"/>
</dbReference>
<evidence type="ECO:0000256" key="3">
    <source>
        <dbReference type="ARBA" id="ARBA00010769"/>
    </source>
</evidence>
<keyword evidence="9 18" id="KW-0547">Nucleotide-binding</keyword>
<dbReference type="PROSITE" id="PS50290">
    <property type="entry name" value="PI3_4_KINASE_3"/>
    <property type="match status" value="1"/>
</dbReference>
<dbReference type="InterPro" id="IPR000649">
    <property type="entry name" value="IF-2B-related"/>
</dbReference>
<evidence type="ECO:0000256" key="4">
    <source>
        <dbReference type="ARBA" id="ARBA00011370"/>
    </source>
</evidence>
<feature type="compositionally biased region" description="Basic and acidic residues" evidence="19">
    <location>
        <begin position="2945"/>
        <end position="2957"/>
    </location>
</feature>
<evidence type="ECO:0000256" key="14">
    <source>
        <dbReference type="ARBA" id="ARBA00025079"/>
    </source>
</evidence>
<dbReference type="InterPro" id="IPR000403">
    <property type="entry name" value="PI3/4_kinase_cat_dom"/>
</dbReference>
<feature type="region of interest" description="Disordered" evidence="19">
    <location>
        <begin position="2280"/>
        <end position="2303"/>
    </location>
</feature>
<evidence type="ECO:0000256" key="18">
    <source>
        <dbReference type="RuleBase" id="RU365027"/>
    </source>
</evidence>
<proteinExistence type="inferred from homology"/>
<accession>A0ABQ9NTI9</accession>
<dbReference type="InterPro" id="IPR018936">
    <property type="entry name" value="PI3/4_kinase_CS"/>
</dbReference>
<sequence length="3398" mass="377436">MGEVNIASALDHINASTAKSQMEGLNDLKHILSHNRRSAKVDDVKEKSWHTIYETLFRFITSERSTYLKESKTTRKSASETRLSLGAEILRLVVEVHVCKLRTKTLKALLDHILQSLPTPRGNFCKPLSLDYTRCLRIILEFQPHVEHLSNSDWKAVTNFCLEAISSLCGITAANSSHDGKDSPASRTPDDSGRTSRSGTREPTNGEKGGGDSKGLLAELTGCVRQLTRAPNAPVLDSAQQLLATLIGFLKSTKTVGGPQTDAFAAINSVLARTSYESVKTTQGAIQELVPIIKDTWSTKLPTVKDEMLITLIHGKCHIEALFRQSGSELFRRHIENLLETIQVEYIRRQESKDLLQLDDLRLESLCSRKPGQISLETAAFSLRSDIAHAGNSRAESSFRTESHWMIVYFIAFFATLLDGERVKAEQQWTANDRDSKKKRPRLSHFLDDYFCQLSDPHPSARISALQFITFITHLTPLDEDRVRNVLDKLVAHVGDENGTVSAWAMLALANCAFQKSASTPSVATTELNGPAVLAESSASLWETMILTRESHNPGLFGVTAERALHWLFGKWTPSNFADRLYIQQNSQHCEPADILRILFACTNRAFTRDAEPRVVVLGPLAQAWSYCSHFAGLLAYLLLSASQPGFQRYVEGPEVGSRTVSPQAGQGSLAQDMLALEYCSAEAERTRQKWREWVVEKPQNISLDMVRSVVGLCIVNSVVSSFSDSRNARRCEDLKCVTDTLTETVTGFASRHDCEQQIVDTMLEIAAQCLPDVRHVESLDRAFLAKTGMSSFVLHLTTALEDRRKLKDSPGGHAIDDDFMDIDDGFGSQQSQKASQRETRGGPRHVWAAQSDIISLRASVSAYMKLLSIAFEPIGSSVSSSTVPAVFIEHLLSLPAADILACRSFLAALLSSPLGVNTEDAEYLLEKIGTSFLSTYDYERCELALALSLDIMAGILPLWSEPAHGALHELGGDLYEWFVDTALRAGISSPNVQIAMTRIFHGLLKYNPNYGQASALPSVRTSLFSLLQEGDITVKYSVARNLSEVFKLFILAKHDAIFDDVNSSLPKEYDWHEGIALRLLVLSRLGSKWHTLLRRCVYHIFETAGMVRDSAAHAAHCITEISDSLHLESPQALFRMFAQQLLYTWLEGSQPVATVPYEIFGYATLSALLNDFEEEAIAQLVIRGNDKDIGAFADSIKAPVDVVLQRRFGKAAAYSISWDTCYGVARDKATPSCEARVRTYVGQEQYIHLIQKWFPYILGVIFVSAEREDQIEKAFAKRTTFDNAAGILKAIKAISSSASPLPANQQPSFNSKYLLEQIERVCRRTVYDPVSFWTPEIYVYVLRMLLDKIHPALGSLHACSIIRKIGILVSLAGKVALAGYPLQACLHALRPFITDRQCADDTLGIVQYLLEHGRSSLIANISFLGGIAVSSLISLRAFLASSQDSTTQESQRLVTLSKVKSFHDWLAAYLTSLEPAQSDGMNGDGSERTSRRSFLSLIQAACNARAQGNAFRGSAESQLLLELLDDEPSRRQLLSAPSHELALNLLCHDFEVPQSYREDVLGVDDAAAKYAVPVWKSCQRTRASRSYLLWAARVIGRAHSANGNLQRDLRNAVASSITRIRMTGSVTGSSVTSIIRIVSTYLLSDVPSEAQLAERTLRSVLSNSKSAELVAEVDEALSRDVVSALSMPDPNSPQRPTSSGLKLEQVARYQPSMDYDSWVRQLVLTLILSSGHDAVIGSLPDIISGIAGLAERLFPYVLHVVLMQELDGEQIVRPVVSAACHEWFRHADTATAPYIRVFLDAILYLRTQPLPREVTRADRDRWLELNYLEAARAAAECGMYTASLMFAEIYVSPPVRTTKRSSTAFIQPSLPTELQLSIYKNIDEPDSYYGVRQPPSLSTVLDRLDYEGEGFKGVLFRSARLDSQMRRLNHALPADSQGLVRSLTMLNLNNLTHSLLTQERPGDSGSDMTNSLLHAARKLEQWDLRAPETDRAESATIFRTFQGLSTAADISSTRNCLDRSFVEALSRTTETNINARSMQSALRTLAVLAEVDDVMSSRDAHDLDETWQRLRSREHWMDTGLYEDVSAIASCRETLFSLLSSSSQLQNTIHATPKETRAIEVESLLSSSALARKHGALQDSLASATYLADLVPDCAKIGMSVEATAQYEAAKVLWDQGEQTTSIGILQQLDADLGSKHKDSAVRRSSLLAMLGHHMAEARMKKPDEVTKDYLIPAIKELNGQTQGREAGQVFHEFASFCDKQLQNPEALEDLARMQKMRDKKESEAKEYDKAFKSAKTPREKDMARQAYKKAKRWLEIDSEEFQKMRANREDALRQSLENYLLSLQASDDHENDVLRVFSLWLEYSEQQLANKAVSKHLIQVPSRKFVILMNQLSSRLQAEKTDFQSLLSKLVLRICIEHPYHGMHQIYAGAMPLVSKDDAAKSRNAAAKEISRQLRTDRRGHRYWTLIHESNTCYHEVALLKDDNFKVGRSAKLEDYAQSRKMAQKVPMLKVPPPTMPIPIRPDCDYSGVPRITAFKPTMTIANGLSMPKIVTAAASDGQSYKQLYKSGNDDLRQDAIMEQVFEQVSRLLKNHTATRLRDLQIRTYKVLPLSARTGIIEFVQNTTALHSYLIPAHERYYPRDWKATKCREVISEAGNHSNETRIKTFRAVMANFTPVMRYFFLERFEDPDDWFAKRLAYTRSTAAISILGHVLGLGDRHCHNILLDEKSGEVIHIDLGVAFEAGRVLPVPEVVPFRLTRDLVDGMGYMGVEGVFRRCCEFTLETLREERESIMTLLNVLRYDPLYNWTVSWTKAKRMQQGEDIENAPPVDELVDHSSKKEEDEAGEAGRALSVVERKLSRNLSAQAMVSELIQQATDERNLAMLYCGWAAALHKMHIPSTEPPDPPKSEPTTTQTNGASANPPATAPPEPPQLSGAELKKRAKAEKAAKRAAEKAAKPSAPAQQPQQKDGKQKSKESKAPAVQQVNGEASRGAGAQQQQHHKRTGSVNAASLVQRPALGATKRRPSQGGPVKEVEKKKVESKQREVALFGHLYGQPRRHSIEGAAKEVHPAVLALGLQMSSYVVCGSNARCVAMLLAFKSVIESYTTPPGTSLARHLTSHHLSPQIDYLRSCRPLSISMGNAIRWLKDLIVKIDPSVPENEAKADLTSSIDTFIRERITAADVMIAEIASSKIVDGDVVLTYAKSSIVEKTLRQAHKQGRRFRVVVVDSKPLFEGRQLARSLAAAGLTVQYSLITAAAHAVKDATKVFVGAHAMMSNGRLYSRVGTAVVAMLAHERDLPVIVCCESVKFTERVALDSIVNNEVAPSEELLSEGKVLPGGGLGREKEMAKWREKDNLQLLNIMFDVTPAEYIKMVVTEHGCLPPSSVPVVHRIFSETV</sequence>
<comment type="function">
    <text evidence="14 18">Serine/threonine protein kinase which activates checkpoint signaling upon genotoxic stresses such as ionizing radiation (IR), ultraviolet light (UV), or DNA replication stalling, thereby acting as a DNA damage sensor. Recognizes the substrate consensus sequence [ST]-Q. Phosphorylates histone H2A to form H2AS128ph (gamma-H2A) at sites of DNA damage, involved in the regulation of DNA damage response mechanism. Required for the control of telomere length and genome stability.</text>
</comment>
<dbReference type="CDD" id="cd05171">
    <property type="entry name" value="PIKKc_ATM"/>
    <property type="match status" value="1"/>
</dbReference>
<feature type="compositionally biased region" description="Basic and acidic residues" evidence="19">
    <location>
        <begin position="2833"/>
        <end position="2842"/>
    </location>
</feature>
<reference evidence="23" key="1">
    <citation type="submission" date="2022-10" db="EMBL/GenBank/DDBJ databases">
        <title>Culturing micro-colonial fungi from biological soil crusts in the Mojave desert and describing Neophaeococcomyces mojavensis, and introducing the new genera and species Taxawa tesnikishii.</title>
        <authorList>
            <person name="Kurbessoian T."/>
            <person name="Stajich J.E."/>
        </authorList>
    </citation>
    <scope>NUCLEOTIDE SEQUENCE</scope>
    <source>
        <strain evidence="23">TK_1</strain>
    </source>
</reference>
<comment type="subunit">
    <text evidence="4">Associates with DNA double-strand breaks.</text>
</comment>
<name>A0ABQ9NTI9_9PEZI</name>
<feature type="domain" description="FATC" evidence="22">
    <location>
        <begin position="2861"/>
        <end position="2893"/>
    </location>
</feature>
<dbReference type="GO" id="GO:0004674">
    <property type="term" value="F:protein serine/threonine kinase activity"/>
    <property type="evidence" value="ECO:0007669"/>
    <property type="project" value="UniProtKB-EC"/>
</dbReference>
<dbReference type="SMART" id="SM01343">
    <property type="entry name" value="FATC"/>
    <property type="match status" value="1"/>
</dbReference>
<feature type="compositionally biased region" description="Basic and acidic residues" evidence="19">
    <location>
        <begin position="178"/>
        <end position="194"/>
    </location>
</feature>
<evidence type="ECO:0000256" key="5">
    <source>
        <dbReference type="ARBA" id="ARBA00012513"/>
    </source>
</evidence>
<keyword evidence="18" id="KW-0158">Chromosome</keyword>
<evidence type="ECO:0000259" key="20">
    <source>
        <dbReference type="PROSITE" id="PS50290"/>
    </source>
</evidence>
<dbReference type="SUPFAM" id="SSF48371">
    <property type="entry name" value="ARM repeat"/>
    <property type="match status" value="1"/>
</dbReference>
<evidence type="ECO:0000256" key="12">
    <source>
        <dbReference type="ARBA" id="ARBA00022840"/>
    </source>
</evidence>
<dbReference type="EMBL" id="JAPDRL010000026">
    <property type="protein sequence ID" value="KAJ9665720.1"/>
    <property type="molecule type" value="Genomic_DNA"/>
</dbReference>
<feature type="compositionally biased region" description="Basic and acidic residues" evidence="19">
    <location>
        <begin position="3033"/>
        <end position="3043"/>
    </location>
</feature>
<evidence type="ECO:0000313" key="23">
    <source>
        <dbReference type="EMBL" id="KAJ9665720.1"/>
    </source>
</evidence>
<dbReference type="InterPro" id="IPR016024">
    <property type="entry name" value="ARM-type_fold"/>
</dbReference>
<evidence type="ECO:0000256" key="9">
    <source>
        <dbReference type="ARBA" id="ARBA00022741"/>
    </source>
</evidence>
<evidence type="ECO:0000259" key="22">
    <source>
        <dbReference type="PROSITE" id="PS51190"/>
    </source>
</evidence>
<dbReference type="Proteomes" id="UP001172684">
    <property type="component" value="Unassembled WGS sequence"/>
</dbReference>
<dbReference type="InterPro" id="IPR011009">
    <property type="entry name" value="Kinase-like_dom_sf"/>
</dbReference>
<feature type="region of interest" description="Disordered" evidence="19">
    <location>
        <begin position="2819"/>
        <end position="2849"/>
    </location>
</feature>
<evidence type="ECO:0000313" key="24">
    <source>
        <dbReference type="Proteomes" id="UP001172684"/>
    </source>
</evidence>
<dbReference type="InterPro" id="IPR038980">
    <property type="entry name" value="ATM_plant"/>
</dbReference>
<dbReference type="Gene3D" id="3.40.50.10470">
    <property type="entry name" value="Translation initiation factor eif-2b, domain 2"/>
    <property type="match status" value="1"/>
</dbReference>
<evidence type="ECO:0000256" key="17">
    <source>
        <dbReference type="RuleBase" id="RU003814"/>
    </source>
</evidence>
<evidence type="ECO:0000256" key="11">
    <source>
        <dbReference type="ARBA" id="ARBA00022777"/>
    </source>
</evidence>
<evidence type="ECO:0000256" key="10">
    <source>
        <dbReference type="ARBA" id="ARBA00022763"/>
    </source>
</evidence>
<comment type="catalytic activity">
    <reaction evidence="15 18">
        <text>L-threonyl-[protein] + ATP = O-phospho-L-threonyl-[protein] + ADP + H(+)</text>
        <dbReference type="Rhea" id="RHEA:46608"/>
        <dbReference type="Rhea" id="RHEA-COMP:11060"/>
        <dbReference type="Rhea" id="RHEA-COMP:11605"/>
        <dbReference type="ChEBI" id="CHEBI:15378"/>
        <dbReference type="ChEBI" id="CHEBI:30013"/>
        <dbReference type="ChEBI" id="CHEBI:30616"/>
        <dbReference type="ChEBI" id="CHEBI:61977"/>
        <dbReference type="ChEBI" id="CHEBI:456216"/>
        <dbReference type="EC" id="2.7.11.1"/>
    </reaction>
</comment>